<evidence type="ECO:0000256" key="1">
    <source>
        <dbReference type="SAM" id="MobiDB-lite"/>
    </source>
</evidence>
<comment type="caution">
    <text evidence="3">The sequence shown here is derived from an EMBL/GenBank/DDBJ whole genome shotgun (WGS) entry which is preliminary data.</text>
</comment>
<dbReference type="EMBL" id="CAXKWB010000146">
    <property type="protein sequence ID" value="CAL4059508.1"/>
    <property type="molecule type" value="Genomic_DNA"/>
</dbReference>
<dbReference type="InterPro" id="IPR017438">
    <property type="entry name" value="ATP-NAD_kinase_N"/>
</dbReference>
<dbReference type="PANTHER" id="PTHR12358">
    <property type="entry name" value="SPHINGOSINE KINASE"/>
    <property type="match status" value="1"/>
</dbReference>
<sequence>MDAYGGGMHLQGTFYILRKRCKVTLTDLGISWEPEGTPDLCHHVSASELVGCWVCPKASLGCCVYSEDSSDNRENRNSSRPSSVGVGGCRHSTGGAAGVGEGLSLEYCQRGSGHALWKLRQVALLHAAQEVVLAWHHAIWALINGLSQRPRKLLVIINPFGGKKKAARIYRKKVEPIFRRAAIQTHVIQTTHRGHGREIVEESSATVGIDGVVVVGGDGLVNEVVTGLLSHASQLAGIDADNPNANLPSTAIRVGIIPGGSTDATCHGTHGTSDVVTAALHIVMGDSRNVDVAAVHSEGRLQRVATTMCSYGYFGDLLKTSDRWRKLGPSRYLLAGLVQIMKNKTYEGQVRVVTPEQSLAQPDDKNNCTEHCTVCDTAAKDNPKPGQCLQYTGRWSVVTGAVASCACRLTPKGVSPAAHLGDGCADLLMVEGGSRFRMISYLYKTSTGNAFGLNHVRVQRVKELQFIPKTTTSNSAWNCDGEQMEEPHLFLKNKCSCEKLFMSRI</sequence>
<dbReference type="Pfam" id="PF00781">
    <property type="entry name" value="DAGK_cat"/>
    <property type="match status" value="1"/>
</dbReference>
<dbReference type="InterPro" id="IPR050187">
    <property type="entry name" value="Lipid_Phosphate_FormReg"/>
</dbReference>
<dbReference type="Gene3D" id="2.60.200.40">
    <property type="match status" value="1"/>
</dbReference>
<dbReference type="SMART" id="SM00046">
    <property type="entry name" value="DAGKc"/>
    <property type="match status" value="1"/>
</dbReference>
<accession>A0AAV2PLW4</accession>
<reference evidence="3 4" key="1">
    <citation type="submission" date="2024-05" db="EMBL/GenBank/DDBJ databases">
        <authorList>
            <person name="Wallberg A."/>
        </authorList>
    </citation>
    <scope>NUCLEOTIDE SEQUENCE [LARGE SCALE GENOMIC DNA]</scope>
</reference>
<dbReference type="AlphaFoldDB" id="A0AAV2PLW4"/>
<evidence type="ECO:0000313" key="4">
    <source>
        <dbReference type="Proteomes" id="UP001497623"/>
    </source>
</evidence>
<evidence type="ECO:0000313" key="3">
    <source>
        <dbReference type="EMBL" id="CAL4059508.1"/>
    </source>
</evidence>
<dbReference type="GO" id="GO:0016020">
    <property type="term" value="C:membrane"/>
    <property type="evidence" value="ECO:0007669"/>
    <property type="project" value="GOC"/>
</dbReference>
<feature type="domain" description="DAGKc" evidence="2">
    <location>
        <begin position="148"/>
        <end position="299"/>
    </location>
</feature>
<dbReference type="GO" id="GO:0001729">
    <property type="term" value="F:ceramide kinase activity"/>
    <property type="evidence" value="ECO:0007669"/>
    <property type="project" value="TreeGrafter"/>
</dbReference>
<organism evidence="3 4">
    <name type="scientific">Meganyctiphanes norvegica</name>
    <name type="common">Northern krill</name>
    <name type="synonym">Thysanopoda norvegica</name>
    <dbReference type="NCBI Taxonomy" id="48144"/>
    <lineage>
        <taxon>Eukaryota</taxon>
        <taxon>Metazoa</taxon>
        <taxon>Ecdysozoa</taxon>
        <taxon>Arthropoda</taxon>
        <taxon>Crustacea</taxon>
        <taxon>Multicrustacea</taxon>
        <taxon>Malacostraca</taxon>
        <taxon>Eumalacostraca</taxon>
        <taxon>Eucarida</taxon>
        <taxon>Euphausiacea</taxon>
        <taxon>Euphausiidae</taxon>
        <taxon>Meganyctiphanes</taxon>
    </lineage>
</organism>
<feature type="non-terminal residue" evidence="3">
    <location>
        <position position="505"/>
    </location>
</feature>
<dbReference type="PANTHER" id="PTHR12358:SF111">
    <property type="entry name" value="CERAMIDE KINASE, ISOFORM A"/>
    <property type="match status" value="1"/>
</dbReference>
<dbReference type="Gene3D" id="3.40.50.10330">
    <property type="entry name" value="Probable inorganic polyphosphate/atp-NAD kinase, domain 1"/>
    <property type="match status" value="1"/>
</dbReference>
<proteinExistence type="predicted"/>
<protein>
    <recommendedName>
        <fullName evidence="2">DAGKc domain-containing protein</fullName>
    </recommendedName>
</protein>
<name>A0AAV2PLW4_MEGNR</name>
<dbReference type="GO" id="GO:0006672">
    <property type="term" value="P:ceramide metabolic process"/>
    <property type="evidence" value="ECO:0007669"/>
    <property type="project" value="TreeGrafter"/>
</dbReference>
<dbReference type="InterPro" id="IPR001206">
    <property type="entry name" value="Diacylglycerol_kinase_cat_dom"/>
</dbReference>
<keyword evidence="4" id="KW-1185">Reference proteome</keyword>
<feature type="region of interest" description="Disordered" evidence="1">
    <location>
        <begin position="67"/>
        <end position="88"/>
    </location>
</feature>
<dbReference type="InterPro" id="IPR016064">
    <property type="entry name" value="NAD/diacylglycerol_kinase_sf"/>
</dbReference>
<gene>
    <name evidence="3" type="ORF">MNOR_LOCUS630</name>
</gene>
<evidence type="ECO:0000259" key="2">
    <source>
        <dbReference type="PROSITE" id="PS50146"/>
    </source>
</evidence>
<dbReference type="SUPFAM" id="SSF111331">
    <property type="entry name" value="NAD kinase/diacylglycerol kinase-like"/>
    <property type="match status" value="1"/>
</dbReference>
<dbReference type="PROSITE" id="PS50146">
    <property type="entry name" value="DAGK"/>
    <property type="match status" value="1"/>
</dbReference>
<dbReference type="Proteomes" id="UP001497623">
    <property type="component" value="Unassembled WGS sequence"/>
</dbReference>